<protein>
    <recommendedName>
        <fullName evidence="3">GerMN domain-containing protein</fullName>
    </recommendedName>
</protein>
<dbReference type="InterPro" id="IPR019606">
    <property type="entry name" value="GerMN"/>
</dbReference>
<keyword evidence="5" id="KW-1185">Reference proteome</keyword>
<accession>A0A4R0KWP9</accession>
<dbReference type="AlphaFoldDB" id="A0A4R0KWP9"/>
<feature type="domain" description="GerMN" evidence="3">
    <location>
        <begin position="83"/>
        <end position="172"/>
    </location>
</feature>
<feature type="compositionally biased region" description="Low complexity" evidence="1">
    <location>
        <begin position="40"/>
        <end position="51"/>
    </location>
</feature>
<evidence type="ECO:0000256" key="1">
    <source>
        <dbReference type="SAM" id="MobiDB-lite"/>
    </source>
</evidence>
<keyword evidence="2" id="KW-0732">Signal</keyword>
<feature type="signal peptide" evidence="2">
    <location>
        <begin position="1"/>
        <end position="21"/>
    </location>
</feature>
<dbReference type="OrthoDB" id="3774064at2"/>
<sequence length="193" mass="19651">MKAIAVAIAAALVLAGCGVPVQDDPAPIDPGSLPSRLRNPTMPTTGPTPATSGQATVQVNFVRRDRLVALNREAASTTSTELMNAVLQGLQDGPTATEQAAGLTSALQPGLTLSVIHVQAKSVVLELSGETGGRSATENVLAVGQIVLSVTALPAVDEVTFSHNGVPVEALLADGALTTKPLTAKDYEALRAQ</sequence>
<evidence type="ECO:0000313" key="4">
    <source>
        <dbReference type="EMBL" id="TCC64094.1"/>
    </source>
</evidence>
<feature type="chain" id="PRO_5039081961" description="GerMN domain-containing protein" evidence="2">
    <location>
        <begin position="22"/>
        <end position="193"/>
    </location>
</feature>
<feature type="region of interest" description="Disordered" evidence="1">
    <location>
        <begin position="25"/>
        <end position="53"/>
    </location>
</feature>
<dbReference type="PROSITE" id="PS51257">
    <property type="entry name" value="PROKAR_LIPOPROTEIN"/>
    <property type="match status" value="1"/>
</dbReference>
<gene>
    <name evidence="4" type="ORF">E0H73_06620</name>
</gene>
<dbReference type="SMART" id="SM00909">
    <property type="entry name" value="Germane"/>
    <property type="match status" value="1"/>
</dbReference>
<dbReference type="Pfam" id="PF10646">
    <property type="entry name" value="Germane"/>
    <property type="match status" value="1"/>
</dbReference>
<evidence type="ECO:0000256" key="2">
    <source>
        <dbReference type="SAM" id="SignalP"/>
    </source>
</evidence>
<organism evidence="4 5">
    <name type="scientific">Kribbella pittospori</name>
    <dbReference type="NCBI Taxonomy" id="722689"/>
    <lineage>
        <taxon>Bacteria</taxon>
        <taxon>Bacillati</taxon>
        <taxon>Actinomycetota</taxon>
        <taxon>Actinomycetes</taxon>
        <taxon>Propionibacteriales</taxon>
        <taxon>Kribbellaceae</taxon>
        <taxon>Kribbella</taxon>
    </lineage>
</organism>
<reference evidence="4 5" key="1">
    <citation type="submission" date="2019-02" db="EMBL/GenBank/DDBJ databases">
        <title>Kribbella capetownensis sp. nov. and Kribbella speibonae sp. nov., isolated from soil.</title>
        <authorList>
            <person name="Curtis S.M."/>
            <person name="Norton I."/>
            <person name="Everest G.J."/>
            <person name="Meyers P.R."/>
        </authorList>
    </citation>
    <scope>NUCLEOTIDE SEQUENCE [LARGE SCALE GENOMIC DNA]</scope>
    <source>
        <strain evidence="4 5">NRRL B-24813</strain>
    </source>
</reference>
<evidence type="ECO:0000313" key="5">
    <source>
        <dbReference type="Proteomes" id="UP000291144"/>
    </source>
</evidence>
<evidence type="ECO:0000259" key="3">
    <source>
        <dbReference type="SMART" id="SM00909"/>
    </source>
</evidence>
<dbReference type="RefSeq" id="WP_131352601.1">
    <property type="nucleotide sequence ID" value="NZ_SJKB01000002.1"/>
</dbReference>
<comment type="caution">
    <text evidence="4">The sequence shown here is derived from an EMBL/GenBank/DDBJ whole genome shotgun (WGS) entry which is preliminary data.</text>
</comment>
<dbReference type="Proteomes" id="UP000291144">
    <property type="component" value="Unassembled WGS sequence"/>
</dbReference>
<dbReference type="EMBL" id="SJKB01000002">
    <property type="protein sequence ID" value="TCC64094.1"/>
    <property type="molecule type" value="Genomic_DNA"/>
</dbReference>
<proteinExistence type="predicted"/>
<name>A0A4R0KWP9_9ACTN</name>